<evidence type="ECO:0000313" key="2">
    <source>
        <dbReference type="Proteomes" id="UP000310760"/>
    </source>
</evidence>
<reference evidence="1 2" key="1">
    <citation type="submission" date="2019-04" db="EMBL/GenBank/DDBJ databases">
        <title>Microbes associate with the intestines of laboratory mice.</title>
        <authorList>
            <person name="Navarre W."/>
            <person name="Wong E."/>
            <person name="Huang K."/>
            <person name="Tropini C."/>
            <person name="Ng K."/>
            <person name="Yu B."/>
        </authorList>
    </citation>
    <scope>NUCLEOTIDE SEQUENCE [LARGE SCALE GENOMIC DNA]</scope>
    <source>
        <strain evidence="1 2">NM22_B1</strain>
    </source>
</reference>
<evidence type="ECO:0000313" key="1">
    <source>
        <dbReference type="EMBL" id="TGY71396.1"/>
    </source>
</evidence>
<accession>A0A4S2FQI5</accession>
<comment type="caution">
    <text evidence="1">The sequence shown here is derived from an EMBL/GenBank/DDBJ whole genome shotgun (WGS) entry which is preliminary data.</text>
</comment>
<name>A0A4S2FQI5_9BACT</name>
<dbReference type="Proteomes" id="UP000310760">
    <property type="component" value="Unassembled WGS sequence"/>
</dbReference>
<gene>
    <name evidence="1" type="ORF">E5339_06955</name>
</gene>
<dbReference type="RefSeq" id="WP_135950940.1">
    <property type="nucleotide sequence ID" value="NZ_CAOOJZ010000010.1"/>
</dbReference>
<proteinExistence type="predicted"/>
<dbReference type="AlphaFoldDB" id="A0A4S2FQI5"/>
<protein>
    <submittedName>
        <fullName evidence="1">Uncharacterized protein</fullName>
    </submittedName>
</protein>
<organism evidence="1 2">
    <name type="scientific">Phocaeicola sartorii</name>
    <dbReference type="NCBI Taxonomy" id="671267"/>
    <lineage>
        <taxon>Bacteria</taxon>
        <taxon>Pseudomonadati</taxon>
        <taxon>Bacteroidota</taxon>
        <taxon>Bacteroidia</taxon>
        <taxon>Bacteroidales</taxon>
        <taxon>Bacteroidaceae</taxon>
        <taxon>Phocaeicola</taxon>
    </lineage>
</organism>
<sequence>MEGKDDRIFYFKFFRGEATAIKDCGGCGKMKDIYPLLDATSICHIAIKDSDFARLNSIMPIDDNFFYADAHDYEMMCLNNENACVELFENLGIKYEESLLEKVFRELNYLSFF</sequence>
<dbReference type="EMBL" id="SRYJ01000012">
    <property type="protein sequence ID" value="TGY71396.1"/>
    <property type="molecule type" value="Genomic_DNA"/>
</dbReference>